<dbReference type="PATRIC" id="fig|1126833.4.peg.622"/>
<dbReference type="InterPro" id="IPR006059">
    <property type="entry name" value="SBP"/>
</dbReference>
<reference evidence="8 9" key="1">
    <citation type="journal article" date="2015" name="J. Biotechnol.">
        <title>Complete genome sequence of Paenibacillus beijingensis 7188(T) (=DSM 24997(T)), a novel rhizobacterium from jujube garden soil.</title>
        <authorList>
            <person name="Kwak Y."/>
            <person name="Shin J.H."/>
        </authorList>
    </citation>
    <scope>NUCLEOTIDE SEQUENCE [LARGE SCALE GENOMIC DNA]</scope>
    <source>
        <strain evidence="8 9">DSM 24997</strain>
    </source>
</reference>
<evidence type="ECO:0000256" key="2">
    <source>
        <dbReference type="ARBA" id="ARBA00022729"/>
    </source>
</evidence>
<feature type="signal peptide" evidence="7">
    <location>
        <begin position="1"/>
        <end position="21"/>
    </location>
</feature>
<reference evidence="9" key="2">
    <citation type="submission" date="2015-03" db="EMBL/GenBank/DDBJ databases">
        <title>Genome sequence of Paenibacillus beijingensis strain DSM 24997T.</title>
        <authorList>
            <person name="Kwak Y."/>
            <person name="Shin J.-H."/>
        </authorList>
    </citation>
    <scope>NUCLEOTIDE SEQUENCE [LARGE SCALE GENOMIC DNA]</scope>
    <source>
        <strain evidence="9">DSM 24997</strain>
    </source>
</reference>
<dbReference type="HOGENOM" id="CLU_031285_12_0_9"/>
<dbReference type="AlphaFoldDB" id="A0A0D5NF47"/>
<dbReference type="SUPFAM" id="SSF53850">
    <property type="entry name" value="Periplasmic binding protein-like II"/>
    <property type="match status" value="1"/>
</dbReference>
<dbReference type="Pfam" id="PF01547">
    <property type="entry name" value="SBP_bac_1"/>
    <property type="match status" value="1"/>
</dbReference>
<dbReference type="STRING" id="1126833.VN24_02810"/>
<keyword evidence="5" id="KW-0449">Lipoprotein</keyword>
<dbReference type="KEGG" id="pbj:VN24_02810"/>
<organism evidence="8 9">
    <name type="scientific">Paenibacillus beijingensis</name>
    <dbReference type="NCBI Taxonomy" id="1126833"/>
    <lineage>
        <taxon>Bacteria</taxon>
        <taxon>Bacillati</taxon>
        <taxon>Bacillota</taxon>
        <taxon>Bacilli</taxon>
        <taxon>Bacillales</taxon>
        <taxon>Paenibacillaceae</taxon>
        <taxon>Paenibacillus</taxon>
    </lineage>
</organism>
<dbReference type="PANTHER" id="PTHR43649">
    <property type="entry name" value="ARABINOSE-BINDING PROTEIN-RELATED"/>
    <property type="match status" value="1"/>
</dbReference>
<evidence type="ECO:0000256" key="5">
    <source>
        <dbReference type="ARBA" id="ARBA00023288"/>
    </source>
</evidence>
<evidence type="ECO:0000313" key="9">
    <source>
        <dbReference type="Proteomes" id="UP000032633"/>
    </source>
</evidence>
<dbReference type="PANTHER" id="PTHR43649:SF33">
    <property type="entry name" value="POLYGALACTURONAN_RHAMNOGALACTURONAN-BINDING PROTEIN YTCQ"/>
    <property type="match status" value="1"/>
</dbReference>
<evidence type="ECO:0000313" key="8">
    <source>
        <dbReference type="EMBL" id="AJY73755.1"/>
    </source>
</evidence>
<dbReference type="OrthoDB" id="9798191at2"/>
<evidence type="ECO:0000256" key="7">
    <source>
        <dbReference type="SAM" id="SignalP"/>
    </source>
</evidence>
<evidence type="ECO:0008006" key="10">
    <source>
        <dbReference type="Google" id="ProtNLM"/>
    </source>
</evidence>
<keyword evidence="3" id="KW-0472">Membrane</keyword>
<dbReference type="Gene3D" id="3.40.190.10">
    <property type="entry name" value="Periplasmic binding protein-like II"/>
    <property type="match status" value="2"/>
</dbReference>
<keyword evidence="2 7" id="KW-0732">Signal</keyword>
<sequence length="439" mass="47579">MNKAKRLSVAVLAFVLMVTLAACGGKSESTSGSEGSGNAKDSEETVELSLWTDWAKDDPYSMQYFERMEQFKAAYPNIKIKMEFIPYGEYNVKLQTQAAGGQLPDMMQLIIGGTFLEPIARAGLLMPIDDIVGEWKDKKIPAGLLKEFAVDGKQYAIPAEVNYTSMIFYNKKLLAELGYNEFPKTYSDLLALIKAANDKKITPISLGNKTTMVVPASYLSVITNRIAGGDFNEQVVAKTKKLTDPEFVSSLNIIKELADKKAFNPDANNIDNNQATDRFVAGQSVMYIDGSWAIKPIIASKSSDFELGFAFFPSIDGGKGDPMSLPAGTNQGIGLNAKLDGKKKEAAQTFVKFMYGDELFQSLLKGGALVTGNVDLPSDLDPDFQEMIKLTKQVTSISSSFDGVMPKDVGTTIDTGLQGLILGSVAPEKLAADGQKLLP</sequence>
<dbReference type="Proteomes" id="UP000032633">
    <property type="component" value="Chromosome"/>
</dbReference>
<proteinExistence type="predicted"/>
<evidence type="ECO:0000256" key="1">
    <source>
        <dbReference type="ARBA" id="ARBA00022475"/>
    </source>
</evidence>
<feature type="region of interest" description="Disordered" evidence="6">
    <location>
        <begin position="25"/>
        <end position="44"/>
    </location>
</feature>
<dbReference type="PROSITE" id="PS51257">
    <property type="entry name" value="PROKAR_LIPOPROTEIN"/>
    <property type="match status" value="1"/>
</dbReference>
<evidence type="ECO:0000256" key="3">
    <source>
        <dbReference type="ARBA" id="ARBA00023136"/>
    </source>
</evidence>
<feature type="chain" id="PRO_5039715060" description="ABC transporter substrate-binding protein" evidence="7">
    <location>
        <begin position="22"/>
        <end position="439"/>
    </location>
</feature>
<gene>
    <name evidence="8" type="ORF">VN24_02810</name>
</gene>
<evidence type="ECO:0000256" key="6">
    <source>
        <dbReference type="SAM" id="MobiDB-lite"/>
    </source>
</evidence>
<dbReference type="RefSeq" id="WP_045669190.1">
    <property type="nucleotide sequence ID" value="NZ_CP011058.1"/>
</dbReference>
<keyword evidence="1" id="KW-1003">Cell membrane</keyword>
<feature type="compositionally biased region" description="Low complexity" evidence="6">
    <location>
        <begin position="25"/>
        <end position="37"/>
    </location>
</feature>
<protein>
    <recommendedName>
        <fullName evidence="10">ABC transporter substrate-binding protein</fullName>
    </recommendedName>
</protein>
<accession>A0A0D5NF47</accession>
<evidence type="ECO:0000256" key="4">
    <source>
        <dbReference type="ARBA" id="ARBA00023139"/>
    </source>
</evidence>
<dbReference type="InterPro" id="IPR050490">
    <property type="entry name" value="Bact_solute-bd_prot1"/>
</dbReference>
<dbReference type="EMBL" id="CP011058">
    <property type="protein sequence ID" value="AJY73755.1"/>
    <property type="molecule type" value="Genomic_DNA"/>
</dbReference>
<name>A0A0D5NF47_9BACL</name>
<keyword evidence="4" id="KW-0564">Palmitate</keyword>
<keyword evidence="9" id="KW-1185">Reference proteome</keyword>